<protein>
    <submittedName>
        <fullName evidence="2">NAC domain-containing protein</fullName>
    </submittedName>
</protein>
<sequence>MPSSDPANSCQTGSISSPDPANHSYPNNKAVNNDDILSMLDIFNDSVIFPEENIAEGALLSDIFEGLGDLDSSALGFFGQNAEFSTNGMAAMGDVGHLDFIELTDLDSELFWQS</sequence>
<name>A0A392MQM9_9FABA</name>
<comment type="caution">
    <text evidence="2">The sequence shown here is derived from an EMBL/GenBank/DDBJ whole genome shotgun (WGS) entry which is preliminary data.</text>
</comment>
<evidence type="ECO:0000256" key="1">
    <source>
        <dbReference type="SAM" id="MobiDB-lite"/>
    </source>
</evidence>
<keyword evidence="3" id="KW-1185">Reference proteome</keyword>
<organism evidence="2 3">
    <name type="scientific">Trifolium medium</name>
    <dbReference type="NCBI Taxonomy" id="97028"/>
    <lineage>
        <taxon>Eukaryota</taxon>
        <taxon>Viridiplantae</taxon>
        <taxon>Streptophyta</taxon>
        <taxon>Embryophyta</taxon>
        <taxon>Tracheophyta</taxon>
        <taxon>Spermatophyta</taxon>
        <taxon>Magnoliopsida</taxon>
        <taxon>eudicotyledons</taxon>
        <taxon>Gunneridae</taxon>
        <taxon>Pentapetalae</taxon>
        <taxon>rosids</taxon>
        <taxon>fabids</taxon>
        <taxon>Fabales</taxon>
        <taxon>Fabaceae</taxon>
        <taxon>Papilionoideae</taxon>
        <taxon>50 kb inversion clade</taxon>
        <taxon>NPAAA clade</taxon>
        <taxon>Hologalegina</taxon>
        <taxon>IRL clade</taxon>
        <taxon>Trifolieae</taxon>
        <taxon>Trifolium</taxon>
    </lineage>
</organism>
<dbReference type="EMBL" id="LXQA010014422">
    <property type="protein sequence ID" value="MCH88574.1"/>
    <property type="molecule type" value="Genomic_DNA"/>
</dbReference>
<dbReference type="AlphaFoldDB" id="A0A392MQM9"/>
<feature type="region of interest" description="Disordered" evidence="1">
    <location>
        <begin position="1"/>
        <end position="27"/>
    </location>
</feature>
<evidence type="ECO:0000313" key="3">
    <source>
        <dbReference type="Proteomes" id="UP000265520"/>
    </source>
</evidence>
<accession>A0A392MQM9</accession>
<proteinExistence type="predicted"/>
<evidence type="ECO:0000313" key="2">
    <source>
        <dbReference type="EMBL" id="MCH88574.1"/>
    </source>
</evidence>
<gene>
    <name evidence="2" type="ORF">A2U01_0009465</name>
</gene>
<reference evidence="2 3" key="1">
    <citation type="journal article" date="2018" name="Front. Plant Sci.">
        <title>Red Clover (Trifolium pratense) and Zigzag Clover (T. medium) - A Picture of Genomic Similarities and Differences.</title>
        <authorList>
            <person name="Dluhosova J."/>
            <person name="Istvanek J."/>
            <person name="Nedelnik J."/>
            <person name="Repkova J."/>
        </authorList>
    </citation>
    <scope>NUCLEOTIDE SEQUENCE [LARGE SCALE GENOMIC DNA]</scope>
    <source>
        <strain evidence="3">cv. 10/8</strain>
        <tissue evidence="2">Leaf</tissue>
    </source>
</reference>
<dbReference type="Proteomes" id="UP000265520">
    <property type="component" value="Unassembled WGS sequence"/>
</dbReference>